<protein>
    <submittedName>
        <fullName evidence="1">Uncharacterized protein</fullName>
    </submittedName>
</protein>
<evidence type="ECO:0000313" key="1">
    <source>
        <dbReference type="EMBL" id="MET3560047.1"/>
    </source>
</evidence>
<keyword evidence="2" id="KW-1185">Reference proteome</keyword>
<evidence type="ECO:0000313" key="2">
    <source>
        <dbReference type="Proteomes" id="UP001549112"/>
    </source>
</evidence>
<name>A0ABV2FNA2_9HYPH</name>
<comment type="caution">
    <text evidence="1">The sequence shown here is derived from an EMBL/GenBank/DDBJ whole genome shotgun (WGS) entry which is preliminary data.</text>
</comment>
<reference evidence="1 2" key="1">
    <citation type="submission" date="2024-06" db="EMBL/GenBank/DDBJ databases">
        <title>Genomic Encyclopedia of Type Strains, Phase IV (KMG-IV): sequencing the most valuable type-strain genomes for metagenomic binning, comparative biology and taxonomic classification.</title>
        <authorList>
            <person name="Goeker M."/>
        </authorList>
    </citation>
    <scope>NUCLEOTIDE SEQUENCE [LARGE SCALE GENOMIC DNA]</scope>
    <source>
        <strain evidence="1 2">DSM 23650</strain>
    </source>
</reference>
<sequence>MIFSLQRLLALGVLLLTLIYGVKTVHAEFLFDETLEEKYQRFKERRFVISSAIEFIEERLDELNLLIGRASDSTQYRLLHEQDKLLRRQNDLNEEYFRLTLKLSKLAESKLKLVSRMHIAREYEKEEYKEKLVKTKEYLKKTQLFNEWKANEDVWGNDEIVENYLVFVVTCRTLGSLLRSDIAIILRKDFGWKKKDFIWAKYAMNLIDPKLIKDIRELLKTGPYNYKKELYDNIKDSLIRGDSFLENIPAICRTFEKVHDIMLPNKRKGVINRMFYHVKEWFNNQ</sequence>
<gene>
    <name evidence="1" type="ORF">ABID39_000734</name>
</gene>
<accession>A0ABV2FNA2</accession>
<dbReference type="EMBL" id="JBEPLT010000005">
    <property type="protein sequence ID" value="MET3560047.1"/>
    <property type="molecule type" value="Genomic_DNA"/>
</dbReference>
<proteinExistence type="predicted"/>
<organism evidence="1 2">
    <name type="scientific">Bartonella japonica</name>
    <dbReference type="NCBI Taxonomy" id="357761"/>
    <lineage>
        <taxon>Bacteria</taxon>
        <taxon>Pseudomonadati</taxon>
        <taxon>Pseudomonadota</taxon>
        <taxon>Alphaproteobacteria</taxon>
        <taxon>Hyphomicrobiales</taxon>
        <taxon>Bartonellaceae</taxon>
        <taxon>Bartonella</taxon>
    </lineage>
</organism>
<dbReference type="Proteomes" id="UP001549112">
    <property type="component" value="Unassembled WGS sequence"/>
</dbReference>
<dbReference type="RefSeq" id="WP_354186129.1">
    <property type="nucleotide sequence ID" value="NZ_JBEPLT010000005.1"/>
</dbReference>